<dbReference type="SUPFAM" id="SSF57667">
    <property type="entry name" value="beta-beta-alpha zinc fingers"/>
    <property type="match status" value="3"/>
</dbReference>
<accession>A0A8R2NWD8</accession>
<dbReference type="PANTHER" id="PTHR47772">
    <property type="entry name" value="ZINC FINGER PROTEIN 200"/>
    <property type="match status" value="1"/>
</dbReference>
<evidence type="ECO:0000256" key="9">
    <source>
        <dbReference type="PROSITE-ProRule" id="PRU00042"/>
    </source>
</evidence>
<dbReference type="SMART" id="SM00355">
    <property type="entry name" value="ZnF_C2H2"/>
    <property type="match status" value="4"/>
</dbReference>
<feature type="domain" description="C2H2-type" evidence="10">
    <location>
        <begin position="83"/>
        <end position="111"/>
    </location>
</feature>
<dbReference type="InterPro" id="IPR036236">
    <property type="entry name" value="Znf_C2H2_sf"/>
</dbReference>
<dbReference type="InterPro" id="IPR013087">
    <property type="entry name" value="Znf_C2H2_type"/>
</dbReference>
<keyword evidence="4 9" id="KW-0863">Zinc-finger</keyword>
<sequence length="165" mass="18847">MPGYNPNAAAPKLCLSKNADGIIPCIWSDCGRAFKFKSHTIRHMILHAAIGFHECPTCKGRFRRKDGLTRHMREKHANNVQSFKCKLCLKAYRHKNTLTAHINQKHSDTNVLYECTLCQKKFQAKKNFNYHMSSHSNTPLVECDECGATRGERPGTNQKRCNIKT</sequence>
<keyword evidence="2" id="KW-0479">Metal-binding</keyword>
<evidence type="ECO:0000256" key="5">
    <source>
        <dbReference type="ARBA" id="ARBA00022833"/>
    </source>
</evidence>
<keyword evidence="5" id="KW-0862">Zinc</keyword>
<dbReference type="RefSeq" id="XP_029347902.1">
    <property type="nucleotide sequence ID" value="XM_029492042.1"/>
</dbReference>
<evidence type="ECO:0000256" key="7">
    <source>
        <dbReference type="ARBA" id="ARBA00023163"/>
    </source>
</evidence>
<evidence type="ECO:0000256" key="3">
    <source>
        <dbReference type="ARBA" id="ARBA00022737"/>
    </source>
</evidence>
<protein>
    <recommendedName>
        <fullName evidence="10">C2H2-type domain-containing protein</fullName>
    </recommendedName>
</protein>
<dbReference type="PANTHER" id="PTHR47772:SF13">
    <property type="entry name" value="GASTRULA ZINC FINGER PROTEIN XLCGF49.1-LIKE-RELATED"/>
    <property type="match status" value="1"/>
</dbReference>
<keyword evidence="3" id="KW-0677">Repeat</keyword>
<keyword evidence="8" id="KW-0539">Nucleus</keyword>
<evidence type="ECO:0000256" key="1">
    <source>
        <dbReference type="ARBA" id="ARBA00004123"/>
    </source>
</evidence>
<keyword evidence="6" id="KW-0805">Transcription regulation</keyword>
<dbReference type="KEGG" id="api:103310004"/>
<evidence type="ECO:0000313" key="11">
    <source>
        <dbReference type="EnsemblMetazoa" id="XP_029347902.1"/>
    </source>
</evidence>
<proteinExistence type="predicted"/>
<evidence type="ECO:0000259" key="10">
    <source>
        <dbReference type="PROSITE" id="PS50157"/>
    </source>
</evidence>
<evidence type="ECO:0000256" key="8">
    <source>
        <dbReference type="ARBA" id="ARBA00023242"/>
    </source>
</evidence>
<feature type="domain" description="C2H2-type" evidence="10">
    <location>
        <begin position="113"/>
        <end position="140"/>
    </location>
</feature>
<comment type="subcellular location">
    <subcellularLocation>
        <location evidence="1">Nucleus</location>
    </subcellularLocation>
</comment>
<evidence type="ECO:0000313" key="12">
    <source>
        <dbReference type="Proteomes" id="UP000007819"/>
    </source>
</evidence>
<keyword evidence="12" id="KW-1185">Reference proteome</keyword>
<evidence type="ECO:0000256" key="6">
    <source>
        <dbReference type="ARBA" id="ARBA00023015"/>
    </source>
</evidence>
<dbReference type="GO" id="GO:0008270">
    <property type="term" value="F:zinc ion binding"/>
    <property type="evidence" value="ECO:0007669"/>
    <property type="project" value="UniProtKB-KW"/>
</dbReference>
<dbReference type="Gene3D" id="3.30.160.60">
    <property type="entry name" value="Classic Zinc Finger"/>
    <property type="match status" value="2"/>
</dbReference>
<dbReference type="PROSITE" id="PS50157">
    <property type="entry name" value="ZINC_FINGER_C2H2_2"/>
    <property type="match status" value="4"/>
</dbReference>
<dbReference type="EnsemblMetazoa" id="XM_029492042.1">
    <property type="protein sequence ID" value="XP_029347902.1"/>
    <property type="gene ID" value="LOC103310004"/>
</dbReference>
<dbReference type="OrthoDB" id="10004641at2759"/>
<dbReference type="GO" id="GO:0005634">
    <property type="term" value="C:nucleus"/>
    <property type="evidence" value="ECO:0007669"/>
    <property type="project" value="UniProtKB-SubCell"/>
</dbReference>
<evidence type="ECO:0000256" key="4">
    <source>
        <dbReference type="ARBA" id="ARBA00022771"/>
    </source>
</evidence>
<feature type="domain" description="C2H2-type" evidence="10">
    <location>
        <begin position="53"/>
        <end position="81"/>
    </location>
</feature>
<evidence type="ECO:0000256" key="2">
    <source>
        <dbReference type="ARBA" id="ARBA00022723"/>
    </source>
</evidence>
<keyword evidence="7" id="KW-0804">Transcription</keyword>
<dbReference type="Pfam" id="PF00096">
    <property type="entry name" value="zf-C2H2"/>
    <property type="match status" value="4"/>
</dbReference>
<dbReference type="AlphaFoldDB" id="A0A8R2NWD8"/>
<name>A0A8R2NWD8_ACYPI</name>
<dbReference type="InterPro" id="IPR050636">
    <property type="entry name" value="C2H2-ZF_domain-containing"/>
</dbReference>
<dbReference type="PROSITE" id="PS00028">
    <property type="entry name" value="ZINC_FINGER_C2H2_1"/>
    <property type="match status" value="4"/>
</dbReference>
<reference evidence="11" key="2">
    <citation type="submission" date="2022-06" db="UniProtKB">
        <authorList>
            <consortium name="EnsemblMetazoa"/>
        </authorList>
    </citation>
    <scope>IDENTIFICATION</scope>
</reference>
<dbReference type="Proteomes" id="UP000007819">
    <property type="component" value="Chromosome X"/>
</dbReference>
<dbReference type="GeneID" id="103310004"/>
<reference evidence="12" key="1">
    <citation type="submission" date="2010-06" db="EMBL/GenBank/DDBJ databases">
        <authorList>
            <person name="Jiang H."/>
            <person name="Abraham K."/>
            <person name="Ali S."/>
            <person name="Alsbrooks S.L."/>
            <person name="Anim B.N."/>
            <person name="Anosike U.S."/>
            <person name="Attaway T."/>
            <person name="Bandaranaike D.P."/>
            <person name="Battles P.K."/>
            <person name="Bell S.N."/>
            <person name="Bell A.V."/>
            <person name="Beltran B."/>
            <person name="Bickham C."/>
            <person name="Bustamante Y."/>
            <person name="Caleb T."/>
            <person name="Canada A."/>
            <person name="Cardenas V."/>
            <person name="Carter K."/>
            <person name="Chacko J."/>
            <person name="Chandrabose M.N."/>
            <person name="Chavez D."/>
            <person name="Chavez A."/>
            <person name="Chen L."/>
            <person name="Chu H.-S."/>
            <person name="Claassen K.J."/>
            <person name="Cockrell R."/>
            <person name="Collins M."/>
            <person name="Cooper J.A."/>
            <person name="Cree A."/>
            <person name="Curry S.M."/>
            <person name="Da Y."/>
            <person name="Dao M.D."/>
            <person name="Das B."/>
            <person name="Davila M.-L."/>
            <person name="Davy-Carroll L."/>
            <person name="Denson S."/>
            <person name="Dinh H."/>
            <person name="Ebong V.E."/>
            <person name="Edwards J.R."/>
            <person name="Egan A."/>
            <person name="El-Daye J."/>
            <person name="Escobedo L."/>
            <person name="Fernandez S."/>
            <person name="Fernando P.R."/>
            <person name="Flagg N."/>
            <person name="Forbes L.D."/>
            <person name="Fowler R.G."/>
            <person name="Fu Q."/>
            <person name="Gabisi R.A."/>
            <person name="Ganer J."/>
            <person name="Garbino Pronczuk A."/>
            <person name="Garcia R.M."/>
            <person name="Garner T."/>
            <person name="Garrett T.E."/>
            <person name="Gonzalez D.A."/>
            <person name="Hamid H."/>
            <person name="Hawkins E.S."/>
            <person name="Hirani K."/>
            <person name="Hogues M.E."/>
            <person name="Hollins B."/>
            <person name="Hsiao C.-H."/>
            <person name="Jabil R."/>
            <person name="James M.L."/>
            <person name="Jhangiani S.N."/>
            <person name="Johnson B."/>
            <person name="Johnson Q."/>
            <person name="Joshi V."/>
            <person name="Kalu J.B."/>
            <person name="Kam C."/>
            <person name="Kashfia A."/>
            <person name="Keebler J."/>
            <person name="Kisamo H."/>
            <person name="Kovar C.L."/>
            <person name="Lago L.A."/>
            <person name="Lai C.-Y."/>
            <person name="Laidlaw J."/>
            <person name="Lara F."/>
            <person name="Le T.-K."/>
            <person name="Lee S.L."/>
            <person name="Legall F.H."/>
            <person name="Lemon S.J."/>
            <person name="Lewis L.R."/>
            <person name="Li B."/>
            <person name="Liu Y."/>
            <person name="Liu Y.-S."/>
            <person name="Lopez J."/>
            <person name="Lozado R.J."/>
            <person name="Lu J."/>
            <person name="Madu R.C."/>
            <person name="Maheshwari M."/>
            <person name="Maheshwari R."/>
            <person name="Malloy K."/>
            <person name="Martinez E."/>
            <person name="Mathew T."/>
            <person name="Mercado I.C."/>
            <person name="Mercado C."/>
            <person name="Meyer B."/>
            <person name="Montgomery K."/>
            <person name="Morgan M.B."/>
            <person name="Munidasa M."/>
            <person name="Nazareth L.V."/>
            <person name="Nelson J."/>
            <person name="Ng B.M."/>
            <person name="Nguyen N.B."/>
            <person name="Nguyen P.Q."/>
            <person name="Nguyen T."/>
            <person name="Obregon M."/>
            <person name="Okwuonu G.O."/>
            <person name="Onwere C.G."/>
            <person name="Orozco G."/>
            <person name="Parra A."/>
            <person name="Patel S."/>
            <person name="Patil S."/>
            <person name="Perez A."/>
            <person name="Perez Y."/>
            <person name="Pham C."/>
            <person name="Primus E.L."/>
            <person name="Pu L.-L."/>
            <person name="Puazo M."/>
            <person name="Qin X."/>
            <person name="Quiroz J.B."/>
            <person name="Reese J."/>
            <person name="Richards S."/>
            <person name="Rives C.M."/>
            <person name="Robberts R."/>
            <person name="Ruiz S.J."/>
            <person name="Ruiz M.J."/>
            <person name="Santibanez J."/>
            <person name="Schneider B.W."/>
            <person name="Sisson I."/>
            <person name="Smith M."/>
            <person name="Sodergren E."/>
            <person name="Song X.-Z."/>
            <person name="Song B.B."/>
            <person name="Summersgill H."/>
            <person name="Thelus R."/>
            <person name="Thornton R.D."/>
            <person name="Trejos Z.Y."/>
            <person name="Usmani K."/>
            <person name="Vattathil S."/>
            <person name="Villasana D."/>
            <person name="Walker D.L."/>
            <person name="Wang S."/>
            <person name="Wang K."/>
            <person name="White C.S."/>
            <person name="Williams A.C."/>
            <person name="Williamson J."/>
            <person name="Wilson K."/>
            <person name="Woghiren I.O."/>
            <person name="Woodworth J.R."/>
            <person name="Worley K.C."/>
            <person name="Wright R.A."/>
            <person name="Wu W."/>
            <person name="Young L."/>
            <person name="Zhang L."/>
            <person name="Zhang J."/>
            <person name="Zhu Y."/>
            <person name="Muzny D.M."/>
            <person name="Weinstock G."/>
            <person name="Gibbs R.A."/>
        </authorList>
    </citation>
    <scope>NUCLEOTIDE SEQUENCE [LARGE SCALE GENOMIC DNA]</scope>
    <source>
        <strain evidence="12">LSR1</strain>
    </source>
</reference>
<organism evidence="11 12">
    <name type="scientific">Acyrthosiphon pisum</name>
    <name type="common">Pea aphid</name>
    <dbReference type="NCBI Taxonomy" id="7029"/>
    <lineage>
        <taxon>Eukaryota</taxon>
        <taxon>Metazoa</taxon>
        <taxon>Ecdysozoa</taxon>
        <taxon>Arthropoda</taxon>
        <taxon>Hexapoda</taxon>
        <taxon>Insecta</taxon>
        <taxon>Pterygota</taxon>
        <taxon>Neoptera</taxon>
        <taxon>Paraneoptera</taxon>
        <taxon>Hemiptera</taxon>
        <taxon>Sternorrhyncha</taxon>
        <taxon>Aphidomorpha</taxon>
        <taxon>Aphidoidea</taxon>
        <taxon>Aphididae</taxon>
        <taxon>Macrosiphini</taxon>
        <taxon>Acyrthosiphon</taxon>
    </lineage>
</organism>
<feature type="domain" description="C2H2-type" evidence="10">
    <location>
        <begin position="23"/>
        <end position="48"/>
    </location>
</feature>